<dbReference type="EC" id="3.4.11.18" evidence="6 7"/>
<dbReference type="PRINTS" id="PR00599">
    <property type="entry name" value="MAPEPTIDASE"/>
</dbReference>
<evidence type="ECO:0000256" key="2">
    <source>
        <dbReference type="ARBA" id="ARBA00022438"/>
    </source>
</evidence>
<feature type="binding site" evidence="6">
    <location>
        <position position="205"/>
    </location>
    <ligand>
        <name>a divalent metal cation</name>
        <dbReference type="ChEBI" id="CHEBI:60240"/>
        <label>2</label>
        <note>catalytic</note>
    </ligand>
</feature>
<dbReference type="InterPro" id="IPR000994">
    <property type="entry name" value="Pept_M24"/>
</dbReference>
<keyword evidence="3 6" id="KW-0645">Protease</keyword>
<dbReference type="GO" id="GO:0004239">
    <property type="term" value="F:initiator methionyl aminopeptidase activity"/>
    <property type="evidence" value="ECO:0007669"/>
    <property type="project" value="UniProtKB-UniRule"/>
</dbReference>
<feature type="binding site" evidence="6">
    <location>
        <position position="236"/>
    </location>
    <ligand>
        <name>a divalent metal cation</name>
        <dbReference type="ChEBI" id="CHEBI:60240"/>
        <label>1</label>
    </ligand>
</feature>
<keyword evidence="5 6" id="KW-0378">Hydrolase</keyword>
<proteinExistence type="inferred from homology"/>
<dbReference type="PANTHER" id="PTHR43330:SF27">
    <property type="entry name" value="METHIONINE AMINOPEPTIDASE"/>
    <property type="match status" value="1"/>
</dbReference>
<comment type="subunit">
    <text evidence="6">Monomer.</text>
</comment>
<protein>
    <recommendedName>
        <fullName evidence="6 7">Methionine aminopeptidase</fullName>
        <shortName evidence="6">MAP</shortName>
        <shortName evidence="6">MetAP</shortName>
        <ecNumber evidence="6 7">3.4.11.18</ecNumber>
    </recommendedName>
    <alternativeName>
        <fullName evidence="6">Peptidase M</fullName>
    </alternativeName>
</protein>
<dbReference type="AlphaFoldDB" id="A0A4D6YB59"/>
<dbReference type="EMBL" id="CP032998">
    <property type="protein sequence ID" value="QCI26332.1"/>
    <property type="molecule type" value="Genomic_DNA"/>
</dbReference>
<dbReference type="PANTHER" id="PTHR43330">
    <property type="entry name" value="METHIONINE AMINOPEPTIDASE"/>
    <property type="match status" value="1"/>
</dbReference>
<comment type="catalytic activity">
    <reaction evidence="6 7">
        <text>Release of N-terminal amino acids, preferentially methionine, from peptides and arylamides.</text>
        <dbReference type="EC" id="3.4.11.18"/>
    </reaction>
</comment>
<dbReference type="Proteomes" id="UP000298636">
    <property type="component" value="Chromosome"/>
</dbReference>
<dbReference type="InterPro" id="IPR001714">
    <property type="entry name" value="Pept_M24_MAP"/>
</dbReference>
<accession>A0A4D6YB59</accession>
<gene>
    <name evidence="6 9" type="primary">map</name>
    <name evidence="9" type="ORF">D9V79_00735</name>
</gene>
<dbReference type="CDD" id="cd01086">
    <property type="entry name" value="MetAP1"/>
    <property type="match status" value="1"/>
</dbReference>
<keyword evidence="2 6" id="KW-0031">Aminopeptidase</keyword>
<organism evidence="9 10">
    <name type="scientific">Buchnera aphidicola</name>
    <name type="common">Stegophylla sp.</name>
    <dbReference type="NCBI Taxonomy" id="2315800"/>
    <lineage>
        <taxon>Bacteria</taxon>
        <taxon>Pseudomonadati</taxon>
        <taxon>Pseudomonadota</taxon>
        <taxon>Gammaproteobacteria</taxon>
        <taxon>Enterobacterales</taxon>
        <taxon>Erwiniaceae</taxon>
        <taxon>Buchnera</taxon>
    </lineage>
</organism>
<dbReference type="PROSITE" id="PS00680">
    <property type="entry name" value="MAP_1"/>
    <property type="match status" value="1"/>
</dbReference>
<feature type="binding site" evidence="6">
    <location>
        <position position="179"/>
    </location>
    <ligand>
        <name>substrate</name>
    </ligand>
</feature>
<evidence type="ECO:0000313" key="10">
    <source>
        <dbReference type="Proteomes" id="UP000298636"/>
    </source>
</evidence>
<dbReference type="SUPFAM" id="SSF55920">
    <property type="entry name" value="Creatinase/aminopeptidase"/>
    <property type="match status" value="1"/>
</dbReference>
<dbReference type="GO" id="GO:0046872">
    <property type="term" value="F:metal ion binding"/>
    <property type="evidence" value="ECO:0007669"/>
    <property type="project" value="UniProtKB-UniRule"/>
</dbReference>
<comment type="cofactor">
    <cofactor evidence="6">
        <name>Co(2+)</name>
        <dbReference type="ChEBI" id="CHEBI:48828"/>
    </cofactor>
    <cofactor evidence="6">
        <name>Zn(2+)</name>
        <dbReference type="ChEBI" id="CHEBI:29105"/>
    </cofactor>
    <cofactor evidence="6">
        <name>Mn(2+)</name>
        <dbReference type="ChEBI" id="CHEBI:29035"/>
    </cofactor>
    <cofactor evidence="6">
        <name>Fe(2+)</name>
        <dbReference type="ChEBI" id="CHEBI:29033"/>
    </cofactor>
    <text evidence="6">Binds 2 divalent metal cations per subunit. Has a high-affinity and a low affinity metal-binding site. The true nature of the physiological cofactor is under debate. The enzyme is active with cobalt, zinc, manganese or divalent iron ions. Most likely, methionine aminopeptidases function as mononuclear Fe(2+)-metalloproteases under physiological conditions, and the catalytically relevant metal-binding site has been assigned to the histidine-containing high-affinity site.</text>
</comment>
<reference evidence="9 10" key="1">
    <citation type="submission" date="2018-10" db="EMBL/GenBank/DDBJ databases">
        <title>Comparative functional genomics of the obligate endosymbiont Buchnera aphidicola.</title>
        <authorList>
            <person name="Chong R.A."/>
        </authorList>
    </citation>
    <scope>NUCLEOTIDE SEQUENCE [LARGE SCALE GENOMIC DNA]</scope>
    <source>
        <strain evidence="9 10">Ssp</strain>
    </source>
</reference>
<sequence length="264" mass="30345">MNIVIKNKNDIEKMKISGYLASEVLDMIKPYLVPDITTLELNNICHDYIKNKQKAIPGCLGYQGFPKSVCISVNNVVCHGIPNHQEKLKKGDIVNIDVTIIKDKYYADTSKMFIIHPCKKKEAKKLCYAAQQSLYSTFKIIKPGIPINLIGKEIQKYINTTPYSIVEEYCGHGIGKNFHEKPYILHYLNNYKKIILQEGMIFTIEPIINLGEKHVFCMQDGWTIKTKDNSLSAQYEHTILVTKDGCEILTLRKKEKINRIYKNI</sequence>
<dbReference type="GO" id="GO:0005829">
    <property type="term" value="C:cytosol"/>
    <property type="evidence" value="ECO:0007669"/>
    <property type="project" value="TreeGrafter"/>
</dbReference>
<feature type="domain" description="Peptidase M24" evidence="8">
    <location>
        <begin position="12"/>
        <end position="243"/>
    </location>
</feature>
<dbReference type="RefSeq" id="WP_158351732.1">
    <property type="nucleotide sequence ID" value="NZ_CP032998.1"/>
</dbReference>
<comment type="function">
    <text evidence="1 6">Removes the N-terminal methionine from nascent proteins. The N-terminal methionine is often cleaved when the second residue in the primary sequence is small and uncharged (Met-Ala-, Cys, Gly, Pro, Ser, Thr, or Val). Requires deformylation of the N(alpha)-formylated initiator methionine before it can be hydrolyzed.</text>
</comment>
<dbReference type="InterPro" id="IPR036005">
    <property type="entry name" value="Creatinase/aminopeptidase-like"/>
</dbReference>
<feature type="binding site" evidence="6">
    <location>
        <position position="108"/>
    </location>
    <ligand>
        <name>a divalent metal cation</name>
        <dbReference type="ChEBI" id="CHEBI:60240"/>
        <label>2</label>
        <note>catalytic</note>
    </ligand>
</feature>
<dbReference type="HAMAP" id="MF_01974">
    <property type="entry name" value="MetAP_1"/>
    <property type="match status" value="1"/>
</dbReference>
<name>A0A4D6YB59_9GAMM</name>
<evidence type="ECO:0000259" key="8">
    <source>
        <dbReference type="Pfam" id="PF00557"/>
    </source>
</evidence>
<dbReference type="GO" id="GO:0006508">
    <property type="term" value="P:proteolysis"/>
    <property type="evidence" value="ECO:0007669"/>
    <property type="project" value="UniProtKB-KW"/>
</dbReference>
<evidence type="ECO:0000256" key="5">
    <source>
        <dbReference type="ARBA" id="ARBA00022801"/>
    </source>
</evidence>
<evidence type="ECO:0000256" key="4">
    <source>
        <dbReference type="ARBA" id="ARBA00022723"/>
    </source>
</evidence>
<evidence type="ECO:0000256" key="7">
    <source>
        <dbReference type="RuleBase" id="RU003653"/>
    </source>
</evidence>
<dbReference type="OrthoDB" id="9802055at2"/>
<dbReference type="NCBIfam" id="TIGR00500">
    <property type="entry name" value="met_pdase_I"/>
    <property type="match status" value="1"/>
</dbReference>
<evidence type="ECO:0000256" key="1">
    <source>
        <dbReference type="ARBA" id="ARBA00002521"/>
    </source>
</evidence>
<comment type="similarity">
    <text evidence="6">Belongs to the peptidase M24A family. Methionine aminopeptidase type 1 subfamily.</text>
</comment>
<dbReference type="GO" id="GO:0070006">
    <property type="term" value="F:metalloaminopeptidase activity"/>
    <property type="evidence" value="ECO:0007669"/>
    <property type="project" value="UniProtKB-UniRule"/>
</dbReference>
<evidence type="ECO:0000256" key="3">
    <source>
        <dbReference type="ARBA" id="ARBA00022670"/>
    </source>
</evidence>
<feature type="binding site" evidence="6">
    <location>
        <position position="236"/>
    </location>
    <ligand>
        <name>a divalent metal cation</name>
        <dbReference type="ChEBI" id="CHEBI:60240"/>
        <label>2</label>
        <note>catalytic</note>
    </ligand>
</feature>
<feature type="binding site" evidence="6">
    <location>
        <position position="172"/>
    </location>
    <ligand>
        <name>a divalent metal cation</name>
        <dbReference type="ChEBI" id="CHEBI:60240"/>
        <label>2</label>
        <note>catalytic</note>
    </ligand>
</feature>
<keyword evidence="4 6" id="KW-0479">Metal-binding</keyword>
<evidence type="ECO:0000313" key="9">
    <source>
        <dbReference type="EMBL" id="QCI26332.1"/>
    </source>
</evidence>
<dbReference type="Pfam" id="PF00557">
    <property type="entry name" value="Peptidase_M24"/>
    <property type="match status" value="1"/>
</dbReference>
<feature type="binding site" evidence="6">
    <location>
        <position position="108"/>
    </location>
    <ligand>
        <name>a divalent metal cation</name>
        <dbReference type="ChEBI" id="CHEBI:60240"/>
        <label>1</label>
    </ligand>
</feature>
<dbReference type="InterPro" id="IPR002467">
    <property type="entry name" value="Pept_M24A_MAP1"/>
</dbReference>
<keyword evidence="10" id="KW-1185">Reference proteome</keyword>
<feature type="binding site" evidence="6">
    <location>
        <position position="79"/>
    </location>
    <ligand>
        <name>substrate</name>
    </ligand>
</feature>
<feature type="binding site" evidence="6">
    <location>
        <position position="97"/>
    </location>
    <ligand>
        <name>a divalent metal cation</name>
        <dbReference type="ChEBI" id="CHEBI:60240"/>
        <label>1</label>
    </ligand>
</feature>
<evidence type="ECO:0000256" key="6">
    <source>
        <dbReference type="HAMAP-Rule" id="MF_01974"/>
    </source>
</evidence>
<dbReference type="Gene3D" id="3.90.230.10">
    <property type="entry name" value="Creatinase/methionine aminopeptidase superfamily"/>
    <property type="match status" value="1"/>
</dbReference>